<proteinExistence type="predicted"/>
<keyword evidence="3" id="KW-0012">Acyltransferase</keyword>
<evidence type="ECO:0000313" key="4">
    <source>
        <dbReference type="Proteomes" id="UP000032430"/>
    </source>
</evidence>
<protein>
    <submittedName>
        <fullName evidence="3">Putative Aminoglycoside N(6')-acetyltransferase</fullName>
        <ecNumber evidence="3">2.3.1.82</ecNumber>
    </submittedName>
</protein>
<keyword evidence="4" id="KW-1185">Reference proteome</keyword>
<keyword evidence="3" id="KW-0808">Transferase</keyword>
<dbReference type="PANTHER" id="PTHR31438">
    <property type="entry name" value="LYSINE N-ACYLTRANSFERASE C17G9.06C-RELATED"/>
    <property type="match status" value="1"/>
</dbReference>
<dbReference type="Proteomes" id="UP000032430">
    <property type="component" value="Chromosome I"/>
</dbReference>
<dbReference type="EMBL" id="LN614827">
    <property type="protein sequence ID" value="CEG58269.1"/>
    <property type="molecule type" value="Genomic_DNA"/>
</dbReference>
<dbReference type="PROSITE" id="PS51186">
    <property type="entry name" value="GNAT"/>
    <property type="match status" value="1"/>
</dbReference>
<dbReference type="GO" id="GO:0046677">
    <property type="term" value="P:response to antibiotic"/>
    <property type="evidence" value="ECO:0007669"/>
    <property type="project" value="UniProtKB-KW"/>
</dbReference>
<name>A0A098G8G3_9GAMM</name>
<dbReference type="InterPro" id="IPR016181">
    <property type="entry name" value="Acyl_CoA_acyltransferase"/>
</dbReference>
<dbReference type="Gene3D" id="3.40.630.30">
    <property type="match status" value="1"/>
</dbReference>
<organism evidence="3 4">
    <name type="scientific">Legionella fallonii LLAP-10</name>
    <dbReference type="NCBI Taxonomy" id="1212491"/>
    <lineage>
        <taxon>Bacteria</taxon>
        <taxon>Pseudomonadati</taxon>
        <taxon>Pseudomonadota</taxon>
        <taxon>Gammaproteobacteria</taxon>
        <taxon>Legionellales</taxon>
        <taxon>Legionellaceae</taxon>
        <taxon>Legionella</taxon>
    </lineage>
</organism>
<keyword evidence="1" id="KW-0046">Antibiotic resistance</keyword>
<evidence type="ECO:0000256" key="1">
    <source>
        <dbReference type="ARBA" id="ARBA00023251"/>
    </source>
</evidence>
<dbReference type="HOGENOM" id="CLU_769006_0_0_6"/>
<reference evidence="4" key="1">
    <citation type="submission" date="2014-09" db="EMBL/GenBank/DDBJ databases">
        <authorList>
            <person name="Gomez-Valero L."/>
        </authorList>
    </citation>
    <scope>NUCLEOTIDE SEQUENCE [LARGE SCALE GENOMIC DNA]</scope>
    <source>
        <strain evidence="4">ATCC700992</strain>
    </source>
</reference>
<dbReference type="SUPFAM" id="SSF52540">
    <property type="entry name" value="P-loop containing nucleoside triphosphate hydrolases"/>
    <property type="match status" value="1"/>
</dbReference>
<dbReference type="KEGG" id="lfa:LFA_2915"/>
<dbReference type="SUPFAM" id="SSF55729">
    <property type="entry name" value="Acyl-CoA N-acyltransferases (Nat)"/>
    <property type="match status" value="1"/>
</dbReference>
<dbReference type="PANTHER" id="PTHR31438:SF1">
    <property type="entry name" value="LYSINE N-ACYLTRANSFERASE C17G9.06C-RELATED"/>
    <property type="match status" value="1"/>
</dbReference>
<dbReference type="STRING" id="1212491.LFA_2915"/>
<dbReference type="Pfam" id="PF13523">
    <property type="entry name" value="Acetyltransf_8"/>
    <property type="match status" value="1"/>
</dbReference>
<gene>
    <name evidence="3" type="ORF">LFA_2915</name>
</gene>
<feature type="domain" description="N-acetyltransferase" evidence="2">
    <location>
        <begin position="3"/>
        <end position="172"/>
    </location>
</feature>
<dbReference type="RefSeq" id="WP_084602183.1">
    <property type="nucleotide sequence ID" value="NZ_LN614827.1"/>
</dbReference>
<evidence type="ECO:0000313" key="3">
    <source>
        <dbReference type="EMBL" id="CEG58269.1"/>
    </source>
</evidence>
<evidence type="ECO:0000259" key="2">
    <source>
        <dbReference type="PROSITE" id="PS51186"/>
    </source>
</evidence>
<dbReference type="GO" id="GO:0047663">
    <property type="term" value="F:aminoglycoside 6'-N-acetyltransferase activity"/>
    <property type="evidence" value="ECO:0007669"/>
    <property type="project" value="UniProtKB-EC"/>
</dbReference>
<dbReference type="EC" id="2.3.1.82" evidence="3"/>
<dbReference type="AlphaFoldDB" id="A0A098G8G3"/>
<accession>A0A098G8G3</accession>
<sequence>MKITFTQLTESHFPLLLKWLEAEHVKTWWDQDVHWTNELISKKYANYVKGYKLVHGTPKSINPYIICVDEKPVGYIQLYNAYDFPRSKSLQGLPQCLAAFDVLIGETDYLNRGIGASAITAFLNQYAASYTHIFADPESTNLAAIRSYEKAGFKKIGLQPDTNELWMIKQKSTYIIYLFGHPGTGKYTISQELLKNGFIVCDNQLINNPIFALLNYDGFSKIPEFGWDAIGRIRTAVFEFIAMEQNHNYVLTNCLYENEGDRDCYIQVETMALKRNSIFIPVKLLISEEENLRRITDPSRRARWKSVDPQDVHQREQLIHVDHPHLLELDVSALSAVQAAVNILEYAFKLKNNNGGTHEQ</sequence>
<dbReference type="InterPro" id="IPR027417">
    <property type="entry name" value="P-loop_NTPase"/>
</dbReference>
<dbReference type="Gene3D" id="3.40.50.300">
    <property type="entry name" value="P-loop containing nucleotide triphosphate hydrolases"/>
    <property type="match status" value="1"/>
</dbReference>
<dbReference type="InterPro" id="IPR000182">
    <property type="entry name" value="GNAT_dom"/>
</dbReference>